<protein>
    <submittedName>
        <fullName evidence="3">Uncharacterized protein LOC104710601</fullName>
    </submittedName>
</protein>
<dbReference type="SUPFAM" id="SSF52833">
    <property type="entry name" value="Thioredoxin-like"/>
    <property type="match status" value="1"/>
</dbReference>
<reference evidence="3" key="2">
    <citation type="submission" date="2025-08" db="UniProtKB">
        <authorList>
            <consortium name="RefSeq"/>
        </authorList>
    </citation>
    <scope>IDENTIFICATION</scope>
    <source>
        <tissue evidence="3">Leaf</tissue>
    </source>
</reference>
<accession>A0ABM0TF88</accession>
<proteinExistence type="predicted"/>
<gene>
    <name evidence="3" type="primary">LOC104710601</name>
</gene>
<dbReference type="InterPro" id="IPR009737">
    <property type="entry name" value="Aim32/Apd1-like"/>
</dbReference>
<organism evidence="2 3">
    <name type="scientific">Camelina sativa</name>
    <name type="common">False flax</name>
    <name type="synonym">Myagrum sativum</name>
    <dbReference type="NCBI Taxonomy" id="90675"/>
    <lineage>
        <taxon>Eukaryota</taxon>
        <taxon>Viridiplantae</taxon>
        <taxon>Streptophyta</taxon>
        <taxon>Embryophyta</taxon>
        <taxon>Tracheophyta</taxon>
        <taxon>Spermatophyta</taxon>
        <taxon>Magnoliopsida</taxon>
        <taxon>eudicotyledons</taxon>
        <taxon>Gunneridae</taxon>
        <taxon>Pentapetalae</taxon>
        <taxon>rosids</taxon>
        <taxon>malvids</taxon>
        <taxon>Brassicales</taxon>
        <taxon>Brassicaceae</taxon>
        <taxon>Camelineae</taxon>
        <taxon>Camelina</taxon>
    </lineage>
</organism>
<keyword evidence="2" id="KW-1185">Reference proteome</keyword>
<dbReference type="GeneID" id="104710601"/>
<dbReference type="PANTHER" id="PTHR31902:SF10">
    <property type="entry name" value="SUCRASE_FERREDOXIN-LIKE FAMILY PROTEIN"/>
    <property type="match status" value="1"/>
</dbReference>
<feature type="transmembrane region" description="Helical" evidence="1">
    <location>
        <begin position="359"/>
        <end position="379"/>
    </location>
</feature>
<dbReference type="RefSeq" id="XP_010425535.1">
    <property type="nucleotide sequence ID" value="XM_010427233.2"/>
</dbReference>
<reference evidence="2" key="1">
    <citation type="journal article" date="2014" name="Nat. Commun.">
        <title>The emerging biofuel crop Camelina sativa retains a highly undifferentiated hexaploid genome structure.</title>
        <authorList>
            <person name="Kagale S."/>
            <person name="Koh C."/>
            <person name="Nixon J."/>
            <person name="Bollina V."/>
            <person name="Clarke W.E."/>
            <person name="Tuteja R."/>
            <person name="Spillane C."/>
            <person name="Robinson S.J."/>
            <person name="Links M.G."/>
            <person name="Clarke C."/>
            <person name="Higgins E.E."/>
            <person name="Huebert T."/>
            <person name="Sharpe A.G."/>
            <person name="Parkin I.A."/>
        </authorList>
    </citation>
    <scope>NUCLEOTIDE SEQUENCE [LARGE SCALE GENOMIC DNA]</scope>
    <source>
        <strain evidence="2">cv. DH55</strain>
    </source>
</reference>
<keyword evidence="1" id="KW-1133">Transmembrane helix</keyword>
<dbReference type="InterPro" id="IPR036249">
    <property type="entry name" value="Thioredoxin-like_sf"/>
</dbReference>
<dbReference type="Proteomes" id="UP000694864">
    <property type="component" value="Chromosome 9"/>
</dbReference>
<evidence type="ECO:0000256" key="1">
    <source>
        <dbReference type="SAM" id="Phobius"/>
    </source>
</evidence>
<name>A0ABM0TF88_CAMSA</name>
<evidence type="ECO:0000313" key="3">
    <source>
        <dbReference type="RefSeq" id="XP_010425535.1"/>
    </source>
</evidence>
<dbReference type="Pfam" id="PF06999">
    <property type="entry name" value="Suc_Fer-like"/>
    <property type="match status" value="1"/>
</dbReference>
<keyword evidence="1" id="KW-0472">Membrane</keyword>
<evidence type="ECO:0000313" key="2">
    <source>
        <dbReference type="Proteomes" id="UP000694864"/>
    </source>
</evidence>
<dbReference type="CDD" id="cd03062">
    <property type="entry name" value="TRX_Fd_Sucrase"/>
    <property type="match status" value="1"/>
</dbReference>
<sequence>MITKLTSSFRLIRFFNSLSLSSSSSSSNCFCETLDFGVRKKTSMAEVGEENVNVDAVAVLEEELYGFKRQEMYTDTLAGSVGPYGRHVFLCYKSHETWIPRVETEGLPQRFAKSFKDRKADFGVETKLTVCGGGESDGDVLIFPEMVRYKALQDTDVDGFVEDVLVKGKPWTSGIQEELTGSFVFVCAHGSRDKRCGVCGPALMEKFKEEIGSRGLSEKIFVLPCSHIGGHKYAGNLIVFSPDSAGKMSGHWYGYVTPDDVPAMLDQHIVKGEIIQNLSRGGMRLRTEGEEAAKEDEHKIPNGNGKVEPREPVVQKGFSGGCCQGTNGVSCCQDQAPEPEKKEGCMKLNWLRSMGKEEVLLGAAAVSAVATIAVAYSIYRRSG</sequence>
<keyword evidence="1" id="KW-0812">Transmembrane</keyword>
<dbReference type="Gene3D" id="3.40.30.10">
    <property type="entry name" value="Glutaredoxin"/>
    <property type="match status" value="2"/>
</dbReference>
<dbReference type="PANTHER" id="PTHR31902">
    <property type="entry name" value="ACTIN PATCHES DISTAL PROTEIN 1"/>
    <property type="match status" value="1"/>
</dbReference>